<keyword evidence="4" id="KW-0812">Transmembrane</keyword>
<dbReference type="SUPFAM" id="SSF103473">
    <property type="entry name" value="MFS general substrate transporter"/>
    <property type="match status" value="1"/>
</dbReference>
<dbReference type="PANTHER" id="PTHR11360:SF177">
    <property type="entry name" value="RIBOFLAVIN TRANSPORTER MCH5"/>
    <property type="match status" value="1"/>
</dbReference>
<evidence type="ECO:0000256" key="3">
    <source>
        <dbReference type="SAM" id="MobiDB-lite"/>
    </source>
</evidence>
<evidence type="ECO:0000256" key="4">
    <source>
        <dbReference type="SAM" id="Phobius"/>
    </source>
</evidence>
<feature type="transmembrane region" description="Helical" evidence="4">
    <location>
        <begin position="404"/>
        <end position="422"/>
    </location>
</feature>
<feature type="transmembrane region" description="Helical" evidence="4">
    <location>
        <begin position="201"/>
        <end position="221"/>
    </location>
</feature>
<dbReference type="EMBL" id="CABFNS010000767">
    <property type="protein sequence ID" value="VUC27447.1"/>
    <property type="molecule type" value="Genomic_DNA"/>
</dbReference>
<accession>A0ABY6U8K2</accession>
<reference evidence="6 7" key="1">
    <citation type="submission" date="2019-06" db="EMBL/GenBank/DDBJ databases">
        <authorList>
            <person name="Broberg M."/>
        </authorList>
    </citation>
    <scope>NUCLEOTIDE SEQUENCE [LARGE SCALE GENOMIC DNA]</scope>
</reference>
<feature type="transmembrane region" description="Helical" evidence="4">
    <location>
        <begin position="145"/>
        <end position="161"/>
    </location>
</feature>
<feature type="domain" description="Major facilitator superfamily (MFS) profile" evidence="5">
    <location>
        <begin position="73"/>
        <end position="459"/>
    </location>
</feature>
<dbReference type="PROSITE" id="PS50850">
    <property type="entry name" value="MFS"/>
    <property type="match status" value="1"/>
</dbReference>
<dbReference type="InterPro" id="IPR050327">
    <property type="entry name" value="Proton-linked_MCT"/>
</dbReference>
<dbReference type="InterPro" id="IPR020846">
    <property type="entry name" value="MFS_dom"/>
</dbReference>
<feature type="transmembrane region" description="Helical" evidence="4">
    <location>
        <begin position="369"/>
        <end position="392"/>
    </location>
</feature>
<keyword evidence="7" id="KW-1185">Reference proteome</keyword>
<comment type="subcellular location">
    <subcellularLocation>
        <location evidence="1">Membrane</location>
        <topology evidence="1">Multi-pass membrane protein</topology>
    </subcellularLocation>
</comment>
<feature type="transmembrane region" description="Helical" evidence="4">
    <location>
        <begin position="167"/>
        <end position="189"/>
    </location>
</feature>
<dbReference type="Pfam" id="PF07690">
    <property type="entry name" value="MFS_1"/>
    <property type="match status" value="1"/>
</dbReference>
<dbReference type="CDD" id="cd17352">
    <property type="entry name" value="MFS_MCT_SLC16"/>
    <property type="match status" value="1"/>
</dbReference>
<proteinExistence type="inferred from homology"/>
<feature type="transmembrane region" description="Helical" evidence="4">
    <location>
        <begin position="114"/>
        <end position="133"/>
    </location>
</feature>
<dbReference type="Proteomes" id="UP000766486">
    <property type="component" value="Unassembled WGS sequence"/>
</dbReference>
<gene>
    <name evidence="6" type="ORF">CLO192961_LOCUS208562</name>
</gene>
<protein>
    <recommendedName>
        <fullName evidence="5">Major facilitator superfamily (MFS) profile domain-containing protein</fullName>
    </recommendedName>
</protein>
<feature type="transmembrane region" description="Helical" evidence="4">
    <location>
        <begin position="233"/>
        <end position="253"/>
    </location>
</feature>
<feature type="region of interest" description="Disordered" evidence="3">
    <location>
        <begin position="1"/>
        <end position="43"/>
    </location>
</feature>
<evidence type="ECO:0000256" key="2">
    <source>
        <dbReference type="ARBA" id="ARBA00006727"/>
    </source>
</evidence>
<dbReference type="Gene3D" id="1.20.1250.20">
    <property type="entry name" value="MFS general substrate transporter like domains"/>
    <property type="match status" value="2"/>
</dbReference>
<dbReference type="InterPro" id="IPR011701">
    <property type="entry name" value="MFS"/>
</dbReference>
<evidence type="ECO:0000313" key="6">
    <source>
        <dbReference type="EMBL" id="VUC27447.1"/>
    </source>
</evidence>
<keyword evidence="4" id="KW-0472">Membrane</keyword>
<dbReference type="PANTHER" id="PTHR11360">
    <property type="entry name" value="MONOCARBOXYLATE TRANSPORTER"/>
    <property type="match status" value="1"/>
</dbReference>
<feature type="transmembrane region" description="Helical" evidence="4">
    <location>
        <begin position="434"/>
        <end position="455"/>
    </location>
</feature>
<name>A0ABY6U8K2_BIOOC</name>
<evidence type="ECO:0000256" key="1">
    <source>
        <dbReference type="ARBA" id="ARBA00004141"/>
    </source>
</evidence>
<dbReference type="InterPro" id="IPR036259">
    <property type="entry name" value="MFS_trans_sf"/>
</dbReference>
<comment type="caution">
    <text evidence="6">The sequence shown here is derived from an EMBL/GenBank/DDBJ whole genome shotgun (WGS) entry which is preliminary data.</text>
</comment>
<evidence type="ECO:0000259" key="5">
    <source>
        <dbReference type="PROSITE" id="PS50850"/>
    </source>
</evidence>
<comment type="similarity">
    <text evidence="2">Belongs to the major facilitator superfamily. Monocarboxylate porter (TC 2.A.1.13) family.</text>
</comment>
<feature type="transmembrane region" description="Helical" evidence="4">
    <location>
        <begin position="344"/>
        <end position="363"/>
    </location>
</feature>
<feature type="transmembrane region" description="Helical" evidence="4">
    <location>
        <begin position="72"/>
        <end position="94"/>
    </location>
</feature>
<feature type="transmembrane region" description="Helical" evidence="4">
    <location>
        <begin position="313"/>
        <end position="332"/>
    </location>
</feature>
<sequence>MPLSANKPPTELPSGPIEVEDSRQTKDDLPLTTEDYTEKYRNEHTLKKRNEDVKIESSSDDESNVTYPEGGYIAWAVVAGSWLALFGSMSFMNSIGTFQAYLMHNQLKDLSSTAIGWIFGVYNGLTFLLGVQVGPIFDATGPRQLIGAGGFTTVLYLVLLGECSQYWHFMLVFGVLGGLSLSLVFGPAISIVAHYFHKRRGLATGIASSGGAAGGIVFPLMLQRLFSTVGFVWGVRVAALVCLITNTSAVLLIRPRFPQKPLRLSSVRPKFSIFRNGALAFTSLGVFFLEWGLFIPFSYLTSYALDHQQSSTFSYMLMSLINAGGIFGRWIPGFYADRFGRFNILILAVLGCGVCNACFWLPAGSSQSLMIIFALAFGFFSGSTVSLAPVCVGQLCKIEAYGRYYATAYVVVSASTFTATPIGGELLQRADNKYWALIVFTIASYAASFMCLVVAKRIACGTKSIWTIF</sequence>
<keyword evidence="4" id="KW-1133">Transmembrane helix</keyword>
<feature type="transmembrane region" description="Helical" evidence="4">
    <location>
        <begin position="273"/>
        <end position="293"/>
    </location>
</feature>
<evidence type="ECO:0000313" key="7">
    <source>
        <dbReference type="Proteomes" id="UP000766486"/>
    </source>
</evidence>
<organism evidence="6 7">
    <name type="scientific">Bionectria ochroleuca</name>
    <name type="common">Gliocladium roseum</name>
    <dbReference type="NCBI Taxonomy" id="29856"/>
    <lineage>
        <taxon>Eukaryota</taxon>
        <taxon>Fungi</taxon>
        <taxon>Dikarya</taxon>
        <taxon>Ascomycota</taxon>
        <taxon>Pezizomycotina</taxon>
        <taxon>Sordariomycetes</taxon>
        <taxon>Hypocreomycetidae</taxon>
        <taxon>Hypocreales</taxon>
        <taxon>Bionectriaceae</taxon>
        <taxon>Clonostachys</taxon>
    </lineage>
</organism>
<feature type="compositionally biased region" description="Basic and acidic residues" evidence="3">
    <location>
        <begin position="20"/>
        <end position="29"/>
    </location>
</feature>